<proteinExistence type="predicted"/>
<organism evidence="2 3">
    <name type="scientific">Brevibacterium otitidis</name>
    <dbReference type="NCBI Taxonomy" id="53364"/>
    <lineage>
        <taxon>Bacteria</taxon>
        <taxon>Bacillati</taxon>
        <taxon>Actinomycetota</taxon>
        <taxon>Actinomycetes</taxon>
        <taxon>Micrococcales</taxon>
        <taxon>Brevibacteriaceae</taxon>
        <taxon>Brevibacterium</taxon>
    </lineage>
</organism>
<sequence>MTATVTAIKSHSTTDIVVYTAPDCPNCVRTKNYLISKGIGFLEVDITTDAAAVSGRSQCAACPRSARPVPAAGDRSCRLGERRNRVRSQAGHPLGPGGCCSVRPAR</sequence>
<dbReference type="RefSeq" id="WP_376840498.1">
    <property type="nucleotide sequence ID" value="NZ_JBHMAU010000063.1"/>
</dbReference>
<name>A0ABV5X2U0_9MICO</name>
<dbReference type="EMBL" id="JBHMAU010000063">
    <property type="protein sequence ID" value="MFB9776649.1"/>
    <property type="molecule type" value="Genomic_DNA"/>
</dbReference>
<keyword evidence="3" id="KW-1185">Reference proteome</keyword>
<evidence type="ECO:0000313" key="3">
    <source>
        <dbReference type="Proteomes" id="UP001589707"/>
    </source>
</evidence>
<dbReference type="InterPro" id="IPR002109">
    <property type="entry name" value="Glutaredoxin"/>
</dbReference>
<evidence type="ECO:0000313" key="2">
    <source>
        <dbReference type="EMBL" id="MFB9776649.1"/>
    </source>
</evidence>
<feature type="domain" description="Glutaredoxin" evidence="1">
    <location>
        <begin position="16"/>
        <end position="52"/>
    </location>
</feature>
<dbReference type="Pfam" id="PF00462">
    <property type="entry name" value="Glutaredoxin"/>
    <property type="match status" value="1"/>
</dbReference>
<reference evidence="2 3" key="1">
    <citation type="submission" date="2024-09" db="EMBL/GenBank/DDBJ databases">
        <authorList>
            <person name="Sun Q."/>
            <person name="Mori K."/>
        </authorList>
    </citation>
    <scope>NUCLEOTIDE SEQUENCE [LARGE SCALE GENOMIC DNA]</scope>
    <source>
        <strain evidence="2 3">JCM 11683</strain>
    </source>
</reference>
<evidence type="ECO:0000259" key="1">
    <source>
        <dbReference type="Pfam" id="PF00462"/>
    </source>
</evidence>
<dbReference type="Gene3D" id="3.40.30.10">
    <property type="entry name" value="Glutaredoxin"/>
    <property type="match status" value="1"/>
</dbReference>
<comment type="caution">
    <text evidence="2">The sequence shown here is derived from an EMBL/GenBank/DDBJ whole genome shotgun (WGS) entry which is preliminary data.</text>
</comment>
<dbReference type="Proteomes" id="UP001589707">
    <property type="component" value="Unassembled WGS sequence"/>
</dbReference>
<dbReference type="CDD" id="cd02976">
    <property type="entry name" value="NrdH"/>
    <property type="match status" value="1"/>
</dbReference>
<dbReference type="InterPro" id="IPR036249">
    <property type="entry name" value="Thioredoxin-like_sf"/>
</dbReference>
<dbReference type="SUPFAM" id="SSF52833">
    <property type="entry name" value="Thioredoxin-like"/>
    <property type="match status" value="1"/>
</dbReference>
<gene>
    <name evidence="2" type="ORF">ACFFN1_09595</name>
</gene>
<protein>
    <submittedName>
        <fullName evidence="2">Glutaredoxin family protein</fullName>
    </submittedName>
</protein>
<accession>A0ABV5X2U0</accession>